<comment type="caution">
    <text evidence="1">The sequence shown here is derived from an EMBL/GenBank/DDBJ whole genome shotgun (WGS) entry which is preliminary data.</text>
</comment>
<organism evidence="1 2">
    <name type="scientific">Halalkalibacter wakoensis JCM 9140</name>
    <dbReference type="NCBI Taxonomy" id="1236970"/>
    <lineage>
        <taxon>Bacteria</taxon>
        <taxon>Bacillati</taxon>
        <taxon>Bacillota</taxon>
        <taxon>Bacilli</taxon>
        <taxon>Bacillales</taxon>
        <taxon>Bacillaceae</taxon>
        <taxon>Halalkalibacter</taxon>
    </lineage>
</organism>
<evidence type="ECO:0000313" key="2">
    <source>
        <dbReference type="Proteomes" id="UP000018890"/>
    </source>
</evidence>
<dbReference type="Proteomes" id="UP000018890">
    <property type="component" value="Unassembled WGS sequence"/>
</dbReference>
<sequence length="57" mass="6876">MGFGINPMQWKEVRQPTYSLSRELPLFIFKKILHWVFNRVILFLVAANDVFKLKTFF</sequence>
<name>W4Q9J4_9BACI</name>
<protein>
    <submittedName>
        <fullName evidence="1">Uncharacterized protein</fullName>
    </submittedName>
</protein>
<accession>W4Q9J4</accession>
<evidence type="ECO:0000313" key="1">
    <source>
        <dbReference type="EMBL" id="GAE28670.1"/>
    </source>
</evidence>
<dbReference type="EMBL" id="BAUT01000181">
    <property type="protein sequence ID" value="GAE28670.1"/>
    <property type="molecule type" value="Genomic_DNA"/>
</dbReference>
<reference evidence="1" key="1">
    <citation type="journal article" date="2014" name="Genome Announc.">
        <title>Draft Genome Sequences of Three Alkaliphilic Bacillus Strains, Bacillus wakoensis JCM 9140T, Bacillus akibai JCM 9157T, and Bacillus hemicellulosilyticus JCM 9152T.</title>
        <authorList>
            <person name="Yuki M."/>
            <person name="Oshima K."/>
            <person name="Suda W."/>
            <person name="Oshida Y."/>
            <person name="Kitamura K."/>
            <person name="Iida T."/>
            <person name="Hattori M."/>
            <person name="Ohkuma M."/>
        </authorList>
    </citation>
    <scope>NUCLEOTIDE SEQUENCE [LARGE SCALE GENOMIC DNA]</scope>
    <source>
        <strain evidence="1">JCM 9140</strain>
    </source>
</reference>
<gene>
    <name evidence="1" type="ORF">JCM9140_4958</name>
</gene>
<dbReference type="AlphaFoldDB" id="W4Q9J4"/>
<proteinExistence type="predicted"/>
<keyword evidence="2" id="KW-1185">Reference proteome</keyword>